<protein>
    <recommendedName>
        <fullName evidence="1">Predicted 3'-5' exonuclease PolB-like domain-containing protein</fullName>
    </recommendedName>
</protein>
<dbReference type="EMBL" id="BMKL01000001">
    <property type="protein sequence ID" value="GGD91482.1"/>
    <property type="molecule type" value="Genomic_DNA"/>
</dbReference>
<gene>
    <name evidence="2" type="ORF">GCM10011515_08940</name>
</gene>
<accession>A0ABQ1S5G9</accession>
<sequence length="275" mass="30536">MSFHRPRAVFNENSLCVLDIETICGEEMDDNSFPPWCLHTPVVASLLTAVRDSHGEWAFDLETVRFSDPEEALCRVDDLLRGRACISFAGRSFDLRVLMLTAQKCRLMSLPSLTAAATEPRYLSARHYDLADVISGYGAARGASLSGLCGALGIPVKQEAHGSEVGALYDRGDLEAIERYCETDVCATLLAYAYQRAMETGDPGYHASLTWQFARWAEEQYLDHLAPYAEVRDPQALQQFSLLGQLDASLENAQLDADLRDKRAVDDSFGELTHY</sequence>
<dbReference type="SUPFAM" id="SSF53098">
    <property type="entry name" value="Ribonuclease H-like"/>
    <property type="match status" value="1"/>
</dbReference>
<dbReference type="Gene3D" id="3.30.420.10">
    <property type="entry name" value="Ribonuclease H-like superfamily/Ribonuclease H"/>
    <property type="match status" value="1"/>
</dbReference>
<dbReference type="InterPro" id="IPR019288">
    <property type="entry name" value="3'-5'_exonuclease_PolB-like"/>
</dbReference>
<dbReference type="Pfam" id="PF10108">
    <property type="entry name" value="DNA_pol_B_exo2"/>
    <property type="match status" value="1"/>
</dbReference>
<comment type="caution">
    <text evidence="2">The sequence shown here is derived from an EMBL/GenBank/DDBJ whole genome shotgun (WGS) entry which is preliminary data.</text>
</comment>
<reference evidence="3" key="1">
    <citation type="journal article" date="2019" name="Int. J. Syst. Evol. Microbiol.">
        <title>The Global Catalogue of Microorganisms (GCM) 10K type strain sequencing project: providing services to taxonomists for standard genome sequencing and annotation.</title>
        <authorList>
            <consortium name="The Broad Institute Genomics Platform"/>
            <consortium name="The Broad Institute Genome Sequencing Center for Infectious Disease"/>
            <person name="Wu L."/>
            <person name="Ma J."/>
        </authorList>
    </citation>
    <scope>NUCLEOTIDE SEQUENCE [LARGE SCALE GENOMIC DNA]</scope>
    <source>
        <strain evidence="3">CGMCC 1.15959</strain>
    </source>
</reference>
<organism evidence="2 3">
    <name type="scientific">Tsuneonella deserti</name>
    <dbReference type="NCBI Taxonomy" id="2035528"/>
    <lineage>
        <taxon>Bacteria</taxon>
        <taxon>Pseudomonadati</taxon>
        <taxon>Pseudomonadota</taxon>
        <taxon>Alphaproteobacteria</taxon>
        <taxon>Sphingomonadales</taxon>
        <taxon>Erythrobacteraceae</taxon>
        <taxon>Tsuneonella</taxon>
    </lineage>
</organism>
<dbReference type="InterPro" id="IPR036397">
    <property type="entry name" value="RNaseH_sf"/>
</dbReference>
<proteinExistence type="predicted"/>
<evidence type="ECO:0000313" key="2">
    <source>
        <dbReference type="EMBL" id="GGD91482.1"/>
    </source>
</evidence>
<evidence type="ECO:0000259" key="1">
    <source>
        <dbReference type="Pfam" id="PF10108"/>
    </source>
</evidence>
<feature type="domain" description="Predicted 3'-5' exonuclease PolB-like" evidence="1">
    <location>
        <begin position="33"/>
        <end position="198"/>
    </location>
</feature>
<dbReference type="InterPro" id="IPR012337">
    <property type="entry name" value="RNaseH-like_sf"/>
</dbReference>
<keyword evidence="3" id="KW-1185">Reference proteome</keyword>
<name>A0ABQ1S5G9_9SPHN</name>
<evidence type="ECO:0000313" key="3">
    <source>
        <dbReference type="Proteomes" id="UP000619041"/>
    </source>
</evidence>
<dbReference type="Proteomes" id="UP000619041">
    <property type="component" value="Unassembled WGS sequence"/>
</dbReference>
<dbReference type="RefSeq" id="WP_188644036.1">
    <property type="nucleotide sequence ID" value="NZ_BMKL01000001.1"/>
</dbReference>